<evidence type="ECO:0000256" key="4">
    <source>
        <dbReference type="ARBA" id="ARBA00023002"/>
    </source>
</evidence>
<dbReference type="PANTHER" id="PTHR47955:SF8">
    <property type="entry name" value="CYTOCHROME P450 71D11-LIKE"/>
    <property type="match status" value="1"/>
</dbReference>
<keyword evidence="6 8" id="KW-0503">Monooxygenase</keyword>
<organism evidence="10 11">
    <name type="scientific">Escallonia herrerae</name>
    <dbReference type="NCBI Taxonomy" id="1293975"/>
    <lineage>
        <taxon>Eukaryota</taxon>
        <taxon>Viridiplantae</taxon>
        <taxon>Streptophyta</taxon>
        <taxon>Embryophyta</taxon>
        <taxon>Tracheophyta</taxon>
        <taxon>Spermatophyta</taxon>
        <taxon>Magnoliopsida</taxon>
        <taxon>eudicotyledons</taxon>
        <taxon>Gunneridae</taxon>
        <taxon>Pentapetalae</taxon>
        <taxon>asterids</taxon>
        <taxon>campanulids</taxon>
        <taxon>Escalloniales</taxon>
        <taxon>Escalloniaceae</taxon>
        <taxon>Escallonia</taxon>
    </lineage>
</organism>
<evidence type="ECO:0000313" key="11">
    <source>
        <dbReference type="Proteomes" id="UP001188597"/>
    </source>
</evidence>
<dbReference type="SUPFAM" id="SSF48264">
    <property type="entry name" value="Cytochrome P450"/>
    <property type="match status" value="1"/>
</dbReference>
<dbReference type="AlphaFoldDB" id="A0AA89B9M2"/>
<feature type="transmembrane region" description="Helical" evidence="9">
    <location>
        <begin position="13"/>
        <end position="30"/>
    </location>
</feature>
<dbReference type="InterPro" id="IPR017972">
    <property type="entry name" value="Cyt_P450_CS"/>
</dbReference>
<name>A0AA89B9M2_9ASTE</name>
<evidence type="ECO:0000256" key="9">
    <source>
        <dbReference type="SAM" id="Phobius"/>
    </source>
</evidence>
<dbReference type="InterPro" id="IPR001128">
    <property type="entry name" value="Cyt_P450"/>
</dbReference>
<dbReference type="Pfam" id="PF00067">
    <property type="entry name" value="p450"/>
    <property type="match status" value="1"/>
</dbReference>
<keyword evidence="9" id="KW-0472">Membrane</keyword>
<dbReference type="GO" id="GO:0020037">
    <property type="term" value="F:heme binding"/>
    <property type="evidence" value="ECO:0007669"/>
    <property type="project" value="InterPro"/>
</dbReference>
<dbReference type="PRINTS" id="PR00463">
    <property type="entry name" value="EP450I"/>
</dbReference>
<comment type="caution">
    <text evidence="10">The sequence shown here is derived from an EMBL/GenBank/DDBJ whole genome shotgun (WGS) entry which is preliminary data.</text>
</comment>
<dbReference type="PROSITE" id="PS00086">
    <property type="entry name" value="CYTOCHROME_P450"/>
    <property type="match status" value="1"/>
</dbReference>
<keyword evidence="4 8" id="KW-0560">Oxidoreductase</keyword>
<dbReference type="EMBL" id="JAVXUP010000281">
    <property type="protein sequence ID" value="KAK3032113.1"/>
    <property type="molecule type" value="Genomic_DNA"/>
</dbReference>
<comment type="cofactor">
    <cofactor evidence="7">
        <name>heme</name>
        <dbReference type="ChEBI" id="CHEBI:30413"/>
    </cofactor>
</comment>
<evidence type="ECO:0000313" key="10">
    <source>
        <dbReference type="EMBL" id="KAK3032113.1"/>
    </source>
</evidence>
<gene>
    <name evidence="10" type="ORF">RJ639_037417</name>
</gene>
<keyword evidence="5 7" id="KW-0408">Iron</keyword>
<protein>
    <recommendedName>
        <fullName evidence="12">Cytochrome P450</fullName>
    </recommendedName>
</protein>
<dbReference type="Proteomes" id="UP001188597">
    <property type="component" value="Unassembled WGS sequence"/>
</dbReference>
<comment type="similarity">
    <text evidence="1 8">Belongs to the cytochrome P450 family.</text>
</comment>
<dbReference type="GO" id="GO:0005506">
    <property type="term" value="F:iron ion binding"/>
    <property type="evidence" value="ECO:0007669"/>
    <property type="project" value="InterPro"/>
</dbReference>
<dbReference type="FunFam" id="1.10.630.10:FF:000043">
    <property type="entry name" value="Cytochrome P450 99A2"/>
    <property type="match status" value="1"/>
</dbReference>
<dbReference type="CDD" id="cd11072">
    <property type="entry name" value="CYP71-like"/>
    <property type="match status" value="1"/>
</dbReference>
<keyword evidence="2 7" id="KW-0349">Heme</keyword>
<dbReference type="GO" id="GO:0016705">
    <property type="term" value="F:oxidoreductase activity, acting on paired donors, with incorporation or reduction of molecular oxygen"/>
    <property type="evidence" value="ECO:0007669"/>
    <property type="project" value="InterPro"/>
</dbReference>
<evidence type="ECO:0000256" key="8">
    <source>
        <dbReference type="RuleBase" id="RU000461"/>
    </source>
</evidence>
<reference evidence="10" key="1">
    <citation type="submission" date="2022-12" db="EMBL/GenBank/DDBJ databases">
        <title>Draft genome assemblies for two species of Escallonia (Escalloniales).</title>
        <authorList>
            <person name="Chanderbali A."/>
            <person name="Dervinis C."/>
            <person name="Anghel I."/>
            <person name="Soltis D."/>
            <person name="Soltis P."/>
            <person name="Zapata F."/>
        </authorList>
    </citation>
    <scope>NUCLEOTIDE SEQUENCE</scope>
    <source>
        <strain evidence="10">UCBG64.0493</strain>
        <tissue evidence="10">Leaf</tissue>
    </source>
</reference>
<dbReference type="GO" id="GO:0051762">
    <property type="term" value="P:sesquiterpene biosynthetic process"/>
    <property type="evidence" value="ECO:0007669"/>
    <property type="project" value="UniProtKB-ARBA"/>
</dbReference>
<evidence type="ECO:0000256" key="1">
    <source>
        <dbReference type="ARBA" id="ARBA00010617"/>
    </source>
</evidence>
<dbReference type="Gene3D" id="1.10.630.10">
    <property type="entry name" value="Cytochrome P450"/>
    <property type="match status" value="1"/>
</dbReference>
<evidence type="ECO:0000256" key="3">
    <source>
        <dbReference type="ARBA" id="ARBA00022723"/>
    </source>
</evidence>
<keyword evidence="9" id="KW-1133">Transmembrane helix</keyword>
<evidence type="ECO:0000256" key="6">
    <source>
        <dbReference type="ARBA" id="ARBA00023033"/>
    </source>
</evidence>
<proteinExistence type="inferred from homology"/>
<keyword evidence="9" id="KW-0812">Transmembrane</keyword>
<dbReference type="PANTHER" id="PTHR47955">
    <property type="entry name" value="CYTOCHROME P450 FAMILY 71 PROTEIN"/>
    <property type="match status" value="1"/>
</dbReference>
<evidence type="ECO:0008006" key="12">
    <source>
        <dbReference type="Google" id="ProtNLM"/>
    </source>
</evidence>
<evidence type="ECO:0000256" key="2">
    <source>
        <dbReference type="ARBA" id="ARBA00022617"/>
    </source>
</evidence>
<sequence>MDITTSLPMMLQLPSYPVILASLFFLFMIVKNRKRSSKLPPGPSRLPLIGNLHHLRGPSPPHHTLRDLALKHGPIMHLKLGEVSSIVISSAKAAEDVLKTHELSFAQRPRVLAVDIAGYGDKGVIFSPYGDYWRQVKKVCILELLSAKRVRSFRSVREDEVSKLCETISSSPRGRPINLSEKLFALTNSITARAAFGNKCDDAVEFLSIVDEGGRLAGGFDLPEIFPSLSFLPLMNRMKPALEKLHQRMDDILDKIINEHKAKRKSGDESGDEDFVDVLLRLYESNELQIPLTPTNVKAIILDIFSGATESTAISIEWAMSEMLKNPSVMRKAQAEVRETFKGKERITEEDIQQLDYLKLVIKETLRVHPPVPLSARESREVCEINGFEIPNKAKVIFNRWAINRDPKTWADPDSFNPERFLGSSFDYKGTNNFEYNPFGVGSRKCPGISFGIAVLDLPVALMLYHFDWALPDGIKGEDLDMTESFGVSVKKKNALNVIATPVSTFA</sequence>
<dbReference type="GO" id="GO:0004497">
    <property type="term" value="F:monooxygenase activity"/>
    <property type="evidence" value="ECO:0007669"/>
    <property type="project" value="UniProtKB-KW"/>
</dbReference>
<evidence type="ECO:0000256" key="7">
    <source>
        <dbReference type="PIRSR" id="PIRSR602401-1"/>
    </source>
</evidence>
<dbReference type="InterPro" id="IPR036396">
    <property type="entry name" value="Cyt_P450_sf"/>
</dbReference>
<feature type="binding site" description="axial binding residue" evidence="7">
    <location>
        <position position="446"/>
    </location>
    <ligand>
        <name>heme</name>
        <dbReference type="ChEBI" id="CHEBI:30413"/>
    </ligand>
    <ligandPart>
        <name>Fe</name>
        <dbReference type="ChEBI" id="CHEBI:18248"/>
    </ligandPart>
</feature>
<dbReference type="PRINTS" id="PR00385">
    <property type="entry name" value="P450"/>
</dbReference>
<dbReference type="InterPro" id="IPR002401">
    <property type="entry name" value="Cyt_P450_E_grp-I"/>
</dbReference>
<keyword evidence="11" id="KW-1185">Reference proteome</keyword>
<keyword evidence="3 7" id="KW-0479">Metal-binding</keyword>
<evidence type="ECO:0000256" key="5">
    <source>
        <dbReference type="ARBA" id="ARBA00023004"/>
    </source>
</evidence>
<accession>A0AA89B9M2</accession>